<dbReference type="InterPro" id="IPR035922">
    <property type="entry name" value="3H_dom_sf"/>
</dbReference>
<comment type="caution">
    <text evidence="3">The sequence shown here is derived from an EMBL/GenBank/DDBJ whole genome shotgun (WGS) entry which is preliminary data.</text>
</comment>
<dbReference type="RefSeq" id="WP_353530625.1">
    <property type="nucleotide sequence ID" value="NZ_JBBMEX010000005.1"/>
</dbReference>
<dbReference type="InterPro" id="IPR036390">
    <property type="entry name" value="WH_DNA-bd_sf"/>
</dbReference>
<dbReference type="InterPro" id="IPR013196">
    <property type="entry name" value="HTH_11"/>
</dbReference>
<name>A0ABV1HCJ4_9FIRM</name>
<sequence length="172" mass="19454">MEGDERRQFILKLLAGSESPLSGTEIAGKCGVSRQIIVQDIALLRATNKNILSTYRGYLLYQPEKDTENFKRTFAVSHTDEQIQDELYTFVDCGGKVLDVTVMHEIYGAITVDLILNNRVDVDDFTTRLFTTPAKPLKELTGGNHMHTVEASSPEVFDRIEEQLKKKGYLIR</sequence>
<dbReference type="Gene3D" id="1.10.10.10">
    <property type="entry name" value="Winged helix-like DNA-binding domain superfamily/Winged helix DNA-binding domain"/>
    <property type="match status" value="1"/>
</dbReference>
<dbReference type="PANTHER" id="PTHR40068">
    <property type="entry name" value="TRANSCRIPTION REPRESSOR NIAR-RELATED"/>
    <property type="match status" value="1"/>
</dbReference>
<feature type="domain" description="3H" evidence="1">
    <location>
        <begin position="74"/>
        <end position="170"/>
    </location>
</feature>
<proteinExistence type="predicted"/>
<gene>
    <name evidence="3" type="ORF">WMO43_06165</name>
</gene>
<evidence type="ECO:0000313" key="3">
    <source>
        <dbReference type="EMBL" id="MEQ2557448.1"/>
    </source>
</evidence>
<organism evidence="3 4">
    <name type="scientific">Maccoyibacter intestinihominis</name>
    <dbReference type="NCBI Taxonomy" id="3133499"/>
    <lineage>
        <taxon>Bacteria</taxon>
        <taxon>Bacillati</taxon>
        <taxon>Bacillota</taxon>
        <taxon>Clostridia</taxon>
        <taxon>Lachnospirales</taxon>
        <taxon>Lachnospiraceae</taxon>
        <taxon>Maccoyibacter</taxon>
    </lineage>
</organism>
<dbReference type="SUPFAM" id="SSF75500">
    <property type="entry name" value="Putative transcriptional regulator TM1602, C-terminal domain"/>
    <property type="match status" value="1"/>
</dbReference>
<accession>A0ABV1HCJ4</accession>
<dbReference type="InterPro" id="IPR004173">
    <property type="entry name" value="3H_domain"/>
</dbReference>
<dbReference type="SUPFAM" id="SSF46785">
    <property type="entry name" value="Winged helix' DNA-binding domain"/>
    <property type="match status" value="1"/>
</dbReference>
<dbReference type="PANTHER" id="PTHR40068:SF1">
    <property type="entry name" value="TRANSCRIPTION REPRESSOR NIAR-RELATED"/>
    <property type="match status" value="1"/>
</dbReference>
<keyword evidence="4" id="KW-1185">Reference proteome</keyword>
<dbReference type="InterPro" id="IPR036388">
    <property type="entry name" value="WH-like_DNA-bd_sf"/>
</dbReference>
<dbReference type="Pfam" id="PF08279">
    <property type="entry name" value="HTH_11"/>
    <property type="match status" value="1"/>
</dbReference>
<dbReference type="InterPro" id="IPR026043">
    <property type="entry name" value="NadR"/>
</dbReference>
<evidence type="ECO:0000313" key="4">
    <source>
        <dbReference type="Proteomes" id="UP001454489"/>
    </source>
</evidence>
<dbReference type="Gene3D" id="3.30.1340.20">
    <property type="entry name" value="3H domain"/>
    <property type="match status" value="1"/>
</dbReference>
<dbReference type="EMBL" id="JBBMEX010000005">
    <property type="protein sequence ID" value="MEQ2557448.1"/>
    <property type="molecule type" value="Genomic_DNA"/>
</dbReference>
<dbReference type="Pfam" id="PF02829">
    <property type="entry name" value="3H"/>
    <property type="match status" value="1"/>
</dbReference>
<evidence type="ECO:0000259" key="2">
    <source>
        <dbReference type="Pfam" id="PF08279"/>
    </source>
</evidence>
<feature type="domain" description="Helix-turn-helix type 11" evidence="2">
    <location>
        <begin position="6"/>
        <end position="58"/>
    </location>
</feature>
<reference evidence="3 4" key="1">
    <citation type="submission" date="2024-03" db="EMBL/GenBank/DDBJ databases">
        <title>Human intestinal bacterial collection.</title>
        <authorList>
            <person name="Pauvert C."/>
            <person name="Hitch T.C.A."/>
            <person name="Clavel T."/>
        </authorList>
    </citation>
    <scope>NUCLEOTIDE SEQUENCE [LARGE SCALE GENOMIC DNA]</scope>
    <source>
        <strain evidence="3 4">CLA-AA-H185</strain>
    </source>
</reference>
<protein>
    <submittedName>
        <fullName evidence="3">Transcription repressor NadR</fullName>
    </submittedName>
</protein>
<dbReference type="Proteomes" id="UP001454489">
    <property type="component" value="Unassembled WGS sequence"/>
</dbReference>
<evidence type="ECO:0000259" key="1">
    <source>
        <dbReference type="Pfam" id="PF02829"/>
    </source>
</evidence>
<dbReference type="PIRSF" id="PIRSF037847">
    <property type="entry name" value="NiaR"/>
    <property type="match status" value="1"/>
</dbReference>